<accession>A0AAN6PSE9</accession>
<evidence type="ECO:0000313" key="2">
    <source>
        <dbReference type="Proteomes" id="UP001305647"/>
    </source>
</evidence>
<reference evidence="1" key="2">
    <citation type="submission" date="2023-05" db="EMBL/GenBank/DDBJ databases">
        <authorList>
            <consortium name="Lawrence Berkeley National Laboratory"/>
            <person name="Steindorff A."/>
            <person name="Hensen N."/>
            <person name="Bonometti L."/>
            <person name="Westerberg I."/>
            <person name="Brannstrom I.O."/>
            <person name="Guillou S."/>
            <person name="Cros-Aarteil S."/>
            <person name="Calhoun S."/>
            <person name="Haridas S."/>
            <person name="Kuo A."/>
            <person name="Mondo S."/>
            <person name="Pangilinan J."/>
            <person name="Riley R."/>
            <person name="Labutti K."/>
            <person name="Andreopoulos B."/>
            <person name="Lipzen A."/>
            <person name="Chen C."/>
            <person name="Yanf M."/>
            <person name="Daum C."/>
            <person name="Ng V."/>
            <person name="Clum A."/>
            <person name="Ohm R."/>
            <person name="Martin F."/>
            <person name="Silar P."/>
            <person name="Natvig D."/>
            <person name="Lalanne C."/>
            <person name="Gautier V."/>
            <person name="Ament-Velasquez S.L."/>
            <person name="Kruys A."/>
            <person name="Hutchinson M.I."/>
            <person name="Powell A.J."/>
            <person name="Barry K."/>
            <person name="Miller A.N."/>
            <person name="Grigoriev I.V."/>
            <person name="Debuchy R."/>
            <person name="Gladieux P."/>
            <person name="Thoren M.H."/>
            <person name="Johannesson H."/>
        </authorList>
    </citation>
    <scope>NUCLEOTIDE SEQUENCE</scope>
    <source>
        <strain evidence="1">CBS 757.83</strain>
    </source>
</reference>
<name>A0AAN6PSE9_9PEZI</name>
<reference evidence="1" key="1">
    <citation type="journal article" date="2023" name="Mol. Phylogenet. Evol.">
        <title>Genome-scale phylogeny and comparative genomics of the fungal order Sordariales.</title>
        <authorList>
            <person name="Hensen N."/>
            <person name="Bonometti L."/>
            <person name="Westerberg I."/>
            <person name="Brannstrom I.O."/>
            <person name="Guillou S."/>
            <person name="Cros-Aarteil S."/>
            <person name="Calhoun S."/>
            <person name="Haridas S."/>
            <person name="Kuo A."/>
            <person name="Mondo S."/>
            <person name="Pangilinan J."/>
            <person name="Riley R."/>
            <person name="LaButti K."/>
            <person name="Andreopoulos B."/>
            <person name="Lipzen A."/>
            <person name="Chen C."/>
            <person name="Yan M."/>
            <person name="Daum C."/>
            <person name="Ng V."/>
            <person name="Clum A."/>
            <person name="Steindorff A."/>
            <person name="Ohm R.A."/>
            <person name="Martin F."/>
            <person name="Silar P."/>
            <person name="Natvig D.O."/>
            <person name="Lalanne C."/>
            <person name="Gautier V."/>
            <person name="Ament-Velasquez S.L."/>
            <person name="Kruys A."/>
            <person name="Hutchinson M.I."/>
            <person name="Powell A.J."/>
            <person name="Barry K."/>
            <person name="Miller A.N."/>
            <person name="Grigoriev I.V."/>
            <person name="Debuchy R."/>
            <person name="Gladieux P."/>
            <person name="Hiltunen Thoren M."/>
            <person name="Johannesson H."/>
        </authorList>
    </citation>
    <scope>NUCLEOTIDE SEQUENCE</scope>
    <source>
        <strain evidence="1">CBS 757.83</strain>
    </source>
</reference>
<evidence type="ECO:0000313" key="1">
    <source>
        <dbReference type="EMBL" id="KAK4096171.1"/>
    </source>
</evidence>
<dbReference type="EMBL" id="MU863733">
    <property type="protein sequence ID" value="KAK4096171.1"/>
    <property type="molecule type" value="Genomic_DNA"/>
</dbReference>
<comment type="caution">
    <text evidence="1">The sequence shown here is derived from an EMBL/GenBank/DDBJ whole genome shotgun (WGS) entry which is preliminary data.</text>
</comment>
<sequence length="165" mass="18054">MPPAACACKTPQSGSHASWEPHFGIVSQCQPPGNRPLIHLRPGWHIKGRNQTRPDGPFFRDPAPHRAAQHCTPASFPETGQRCTSQAPSASSLWQALALLGRSLRGRHYLAVPTICSMVRHYLTLSTISATCWMVSLVSSPCATETWEKLTPQSPLASHSPNRLE</sequence>
<keyword evidence="2" id="KW-1185">Reference proteome</keyword>
<organism evidence="1 2">
    <name type="scientific">Parathielavia hyrcaniae</name>
    <dbReference type="NCBI Taxonomy" id="113614"/>
    <lineage>
        <taxon>Eukaryota</taxon>
        <taxon>Fungi</taxon>
        <taxon>Dikarya</taxon>
        <taxon>Ascomycota</taxon>
        <taxon>Pezizomycotina</taxon>
        <taxon>Sordariomycetes</taxon>
        <taxon>Sordariomycetidae</taxon>
        <taxon>Sordariales</taxon>
        <taxon>Chaetomiaceae</taxon>
        <taxon>Parathielavia</taxon>
    </lineage>
</organism>
<protein>
    <submittedName>
        <fullName evidence="1">Uncharacterized protein</fullName>
    </submittedName>
</protein>
<gene>
    <name evidence="1" type="ORF">N658DRAFT_54967</name>
</gene>
<dbReference type="AlphaFoldDB" id="A0AAN6PSE9"/>
<dbReference type="Proteomes" id="UP001305647">
    <property type="component" value="Unassembled WGS sequence"/>
</dbReference>
<proteinExistence type="predicted"/>